<evidence type="ECO:0000256" key="1">
    <source>
        <dbReference type="SAM" id="MobiDB-lite"/>
    </source>
</evidence>
<feature type="non-terminal residue" evidence="2">
    <location>
        <position position="179"/>
    </location>
</feature>
<evidence type="ECO:0000313" key="2">
    <source>
        <dbReference type="EMBL" id="PSR97170.1"/>
    </source>
</evidence>
<name>A0A2T3AG85_9PEZI</name>
<organism evidence="2 3">
    <name type="scientific">Coniella lustricola</name>
    <dbReference type="NCBI Taxonomy" id="2025994"/>
    <lineage>
        <taxon>Eukaryota</taxon>
        <taxon>Fungi</taxon>
        <taxon>Dikarya</taxon>
        <taxon>Ascomycota</taxon>
        <taxon>Pezizomycotina</taxon>
        <taxon>Sordariomycetes</taxon>
        <taxon>Sordariomycetidae</taxon>
        <taxon>Diaporthales</taxon>
        <taxon>Schizoparmaceae</taxon>
        <taxon>Coniella</taxon>
    </lineage>
</organism>
<dbReference type="Proteomes" id="UP000241462">
    <property type="component" value="Unassembled WGS sequence"/>
</dbReference>
<protein>
    <submittedName>
        <fullName evidence="2">Uncharacterized protein</fullName>
    </submittedName>
</protein>
<dbReference type="EMBL" id="KZ678394">
    <property type="protein sequence ID" value="PSR97170.1"/>
    <property type="molecule type" value="Genomic_DNA"/>
</dbReference>
<feature type="compositionally biased region" description="Basic and acidic residues" evidence="1">
    <location>
        <begin position="50"/>
        <end position="68"/>
    </location>
</feature>
<dbReference type="AlphaFoldDB" id="A0A2T3AG85"/>
<dbReference type="InParanoid" id="A0A2T3AG85"/>
<gene>
    <name evidence="2" type="ORF">BD289DRAFT_426608</name>
</gene>
<accession>A0A2T3AG85</accession>
<sequence>MENREHSNEGGQEVQAVNPGGNVKTLDQAAKETRATSNTQKTQPVKVKPGKIDSWKQPPDDKHARSCAERRTAIQARRPRGHDGRCRSALHRLLQRRRRRFLDWLGLGWACSGSLPKCPRLQPLRRRRACGRPALGLNQCQEGSLRPQLQQPVASKTFAIRHRHIDRVGLASARGWLGV</sequence>
<evidence type="ECO:0000313" key="3">
    <source>
        <dbReference type="Proteomes" id="UP000241462"/>
    </source>
</evidence>
<proteinExistence type="predicted"/>
<feature type="region of interest" description="Disordered" evidence="1">
    <location>
        <begin position="1"/>
        <end position="68"/>
    </location>
</feature>
<keyword evidence="3" id="KW-1185">Reference proteome</keyword>
<reference evidence="2 3" key="1">
    <citation type="journal article" date="2018" name="Mycol. Prog.">
        <title>Coniella lustricola, a new species from submerged detritus.</title>
        <authorList>
            <person name="Raudabaugh D.B."/>
            <person name="Iturriaga T."/>
            <person name="Carver A."/>
            <person name="Mondo S."/>
            <person name="Pangilinan J."/>
            <person name="Lipzen A."/>
            <person name="He G."/>
            <person name="Amirebrahimi M."/>
            <person name="Grigoriev I.V."/>
            <person name="Miller A.N."/>
        </authorList>
    </citation>
    <scope>NUCLEOTIDE SEQUENCE [LARGE SCALE GENOMIC DNA]</scope>
    <source>
        <strain evidence="2 3">B22-T-1</strain>
    </source>
</reference>